<evidence type="ECO:0000259" key="2">
    <source>
        <dbReference type="Pfam" id="PF04909"/>
    </source>
</evidence>
<dbReference type="GO" id="GO:0016831">
    <property type="term" value="F:carboxy-lyase activity"/>
    <property type="evidence" value="ECO:0007669"/>
    <property type="project" value="InterPro"/>
</dbReference>
<dbReference type="Proteomes" id="UP000028411">
    <property type="component" value="Unassembled WGS sequence"/>
</dbReference>
<dbReference type="PANTHER" id="PTHR21240:SF19">
    <property type="entry name" value="CATALYTIC_ HYDROLASE"/>
    <property type="match status" value="1"/>
</dbReference>
<protein>
    <submittedName>
        <fullName evidence="3">Amidohydrolase 2</fullName>
    </submittedName>
</protein>
<dbReference type="OrthoDB" id="9787654at2"/>
<reference evidence="3 4" key="1">
    <citation type="submission" date="2014-02" db="EMBL/GenBank/DDBJ databases">
        <title>Whole genome sequence of Sphingobium chlorophenolicum NBRC 16172.</title>
        <authorList>
            <person name="Gan H.M."/>
            <person name="Gan H.Y."/>
            <person name="Chew T.H."/>
            <person name="Savka M.A."/>
        </authorList>
    </citation>
    <scope>NUCLEOTIDE SEQUENCE [LARGE SCALE GENOMIC DNA]</scope>
    <source>
        <strain evidence="3 4">NBRC 16172</strain>
    </source>
</reference>
<keyword evidence="1" id="KW-0456">Lyase</keyword>
<dbReference type="Gene3D" id="3.20.20.140">
    <property type="entry name" value="Metal-dependent hydrolases"/>
    <property type="match status" value="1"/>
</dbReference>
<dbReference type="InterPro" id="IPR006680">
    <property type="entry name" value="Amidohydro-rel"/>
</dbReference>
<dbReference type="Pfam" id="PF04909">
    <property type="entry name" value="Amidohydro_2"/>
    <property type="match status" value="1"/>
</dbReference>
<proteinExistence type="predicted"/>
<comment type="caution">
    <text evidence="3">The sequence shown here is derived from an EMBL/GenBank/DDBJ whole genome shotgun (WGS) entry which is preliminary data.</text>
</comment>
<dbReference type="RefSeq" id="WP_037450579.1">
    <property type="nucleotide sequence ID" value="NZ_JFHR01000017.1"/>
</dbReference>
<evidence type="ECO:0000256" key="1">
    <source>
        <dbReference type="ARBA" id="ARBA00023239"/>
    </source>
</evidence>
<dbReference type="PANTHER" id="PTHR21240">
    <property type="entry name" value="2-AMINO-3-CARBOXYLMUCONATE-6-SEMIALDEHYDE DECARBOXYLASE"/>
    <property type="match status" value="1"/>
</dbReference>
<evidence type="ECO:0000313" key="3">
    <source>
        <dbReference type="EMBL" id="KEQ53826.1"/>
    </source>
</evidence>
<dbReference type="EMBL" id="JFHR01000017">
    <property type="protein sequence ID" value="KEQ53826.1"/>
    <property type="molecule type" value="Genomic_DNA"/>
</dbReference>
<name>A0A081RF53_SPHCR</name>
<dbReference type="AlphaFoldDB" id="A0A081RF53"/>
<evidence type="ECO:0000313" key="4">
    <source>
        <dbReference type="Proteomes" id="UP000028411"/>
    </source>
</evidence>
<dbReference type="InterPro" id="IPR032466">
    <property type="entry name" value="Metal_Hydrolase"/>
</dbReference>
<feature type="domain" description="Amidohydrolase-related" evidence="2">
    <location>
        <begin position="8"/>
        <end position="303"/>
    </location>
</feature>
<keyword evidence="3" id="KW-0378">Hydrolase</keyword>
<accession>A0A081RF53</accession>
<dbReference type="SUPFAM" id="SSF51556">
    <property type="entry name" value="Metallo-dependent hydrolases"/>
    <property type="match status" value="1"/>
</dbReference>
<dbReference type="InterPro" id="IPR032465">
    <property type="entry name" value="ACMSD"/>
</dbReference>
<dbReference type="PATRIC" id="fig|46429.4.peg.1840"/>
<organism evidence="3 4">
    <name type="scientific">Sphingobium chlorophenolicum</name>
    <dbReference type="NCBI Taxonomy" id="46429"/>
    <lineage>
        <taxon>Bacteria</taxon>
        <taxon>Pseudomonadati</taxon>
        <taxon>Pseudomonadota</taxon>
        <taxon>Alphaproteobacteria</taxon>
        <taxon>Sphingomonadales</taxon>
        <taxon>Sphingomonadaceae</taxon>
        <taxon>Sphingobium</taxon>
    </lineage>
</organism>
<dbReference type="eggNOG" id="COG3618">
    <property type="taxonomic scope" value="Bacteria"/>
</dbReference>
<dbReference type="GO" id="GO:0016787">
    <property type="term" value="F:hydrolase activity"/>
    <property type="evidence" value="ECO:0007669"/>
    <property type="project" value="UniProtKB-KW"/>
</dbReference>
<sequence length="304" mass="34549">MAKDQIFDTHAHLIADDDVAYPPSPMRGTTHVTRMTYTATAEWLIGQMDRNGVGKACIVQRGHVYGYDNSYIIDSGRKYPDRFVPVVILDAQDPETPARYRDMVLNQGVRGLRLAQTHFEYYDTAWMNSPMAMECWRTVADLGTPVAIIFFRRHLSWGLPALKFIAESLPSLRIIVDHIGTPHTLSNPEKARYVEAGLDSSMPPPPDFGIAETISIFEKLPNVSFKFTEINMERLADQKAEPAAFIRRLADAFGADRLMWGSDLGQSEWPYEEKAAWARRAAGELSPDERRAFLYETAERLYER</sequence>
<gene>
    <name evidence="3" type="ORF">BV95_01871</name>
</gene>